<dbReference type="RefSeq" id="WP_397401746.1">
    <property type="nucleotide sequence ID" value="NZ_JBIRYI010000002.1"/>
</dbReference>
<dbReference type="Gene3D" id="1.10.10.60">
    <property type="entry name" value="Homeodomain-like"/>
    <property type="match status" value="1"/>
</dbReference>
<dbReference type="Gene3D" id="1.10.357.10">
    <property type="entry name" value="Tetracycline Repressor, domain 2"/>
    <property type="match status" value="1"/>
</dbReference>
<dbReference type="PROSITE" id="PS50977">
    <property type="entry name" value="HTH_TETR_2"/>
    <property type="match status" value="1"/>
</dbReference>
<gene>
    <name evidence="6" type="ORF">ACH47X_04320</name>
</gene>
<sequence length="211" mass="23339">MPRGFTAQERDRISRTLLASGHDLFTRQGLRKTALEELVAPAGIAKGTFYQFFDSKEALYLRLMLDEAGQVKAQVIDRALLSTEDVREGLRRFLHATLEVFETNPLWRRLVTHPQEMVAVAARLDPERMAAMGENNPATALMEFVRDRQRSGDLVGDDPAVVVGALQSVLLMPFNAEHVAGGDAATYRKTVNLLVDVVTTGLTTTDRGDLT</sequence>
<proteinExistence type="predicted"/>
<keyword evidence="7" id="KW-1185">Reference proteome</keyword>
<dbReference type="InterPro" id="IPR009057">
    <property type="entry name" value="Homeodomain-like_sf"/>
</dbReference>
<evidence type="ECO:0000259" key="5">
    <source>
        <dbReference type="PROSITE" id="PS50977"/>
    </source>
</evidence>
<name>A0ABW7XFH5_9MICO</name>
<dbReference type="SUPFAM" id="SSF48498">
    <property type="entry name" value="Tetracyclin repressor-like, C-terminal domain"/>
    <property type="match status" value="1"/>
</dbReference>
<dbReference type="PRINTS" id="PR00455">
    <property type="entry name" value="HTHTETR"/>
</dbReference>
<dbReference type="Proteomes" id="UP001611580">
    <property type="component" value="Unassembled WGS sequence"/>
</dbReference>
<keyword evidence="1" id="KW-0805">Transcription regulation</keyword>
<reference evidence="6 7" key="1">
    <citation type="submission" date="2024-10" db="EMBL/GenBank/DDBJ databases">
        <title>The Natural Products Discovery Center: Release of the First 8490 Sequenced Strains for Exploring Actinobacteria Biosynthetic Diversity.</title>
        <authorList>
            <person name="Kalkreuter E."/>
            <person name="Kautsar S.A."/>
            <person name="Yang D."/>
            <person name="Bader C.D."/>
            <person name="Teijaro C.N."/>
            <person name="Fluegel L."/>
            <person name="Davis C.M."/>
            <person name="Simpson J.R."/>
            <person name="Lauterbach L."/>
            <person name="Steele A.D."/>
            <person name="Gui C."/>
            <person name="Meng S."/>
            <person name="Li G."/>
            <person name="Viehrig K."/>
            <person name="Ye F."/>
            <person name="Su P."/>
            <person name="Kiefer A.F."/>
            <person name="Nichols A."/>
            <person name="Cepeda A.J."/>
            <person name="Yan W."/>
            <person name="Fan B."/>
            <person name="Jiang Y."/>
            <person name="Adhikari A."/>
            <person name="Zheng C.-J."/>
            <person name="Schuster L."/>
            <person name="Cowan T.M."/>
            <person name="Smanski M.J."/>
            <person name="Chevrette M.G."/>
            <person name="De Carvalho L.P.S."/>
            <person name="Shen B."/>
        </authorList>
    </citation>
    <scope>NUCLEOTIDE SEQUENCE [LARGE SCALE GENOMIC DNA]</scope>
    <source>
        <strain evidence="6 7">NPDC019481</strain>
    </source>
</reference>
<dbReference type="InterPro" id="IPR001647">
    <property type="entry name" value="HTH_TetR"/>
</dbReference>
<dbReference type="PANTHER" id="PTHR30055">
    <property type="entry name" value="HTH-TYPE TRANSCRIPTIONAL REGULATOR RUTR"/>
    <property type="match status" value="1"/>
</dbReference>
<dbReference type="EMBL" id="JBIRYI010000002">
    <property type="protein sequence ID" value="MFI2486108.1"/>
    <property type="molecule type" value="Genomic_DNA"/>
</dbReference>
<keyword evidence="3" id="KW-0804">Transcription</keyword>
<evidence type="ECO:0000256" key="4">
    <source>
        <dbReference type="PROSITE-ProRule" id="PRU00335"/>
    </source>
</evidence>
<evidence type="ECO:0000256" key="3">
    <source>
        <dbReference type="ARBA" id="ARBA00023163"/>
    </source>
</evidence>
<dbReference type="Pfam" id="PF00440">
    <property type="entry name" value="TetR_N"/>
    <property type="match status" value="1"/>
</dbReference>
<dbReference type="InterPro" id="IPR036271">
    <property type="entry name" value="Tet_transcr_reg_TetR-rel_C_sf"/>
</dbReference>
<feature type="DNA-binding region" description="H-T-H motif" evidence="4">
    <location>
        <begin position="34"/>
        <end position="53"/>
    </location>
</feature>
<feature type="domain" description="HTH tetR-type" evidence="5">
    <location>
        <begin position="11"/>
        <end position="71"/>
    </location>
</feature>
<evidence type="ECO:0000313" key="6">
    <source>
        <dbReference type="EMBL" id="MFI2486108.1"/>
    </source>
</evidence>
<accession>A0ABW7XFH5</accession>
<dbReference type="InterPro" id="IPR050109">
    <property type="entry name" value="HTH-type_TetR-like_transc_reg"/>
</dbReference>
<organism evidence="6 7">
    <name type="scientific">Promicromonospora kroppenstedtii</name>
    <dbReference type="NCBI Taxonomy" id="440482"/>
    <lineage>
        <taxon>Bacteria</taxon>
        <taxon>Bacillati</taxon>
        <taxon>Actinomycetota</taxon>
        <taxon>Actinomycetes</taxon>
        <taxon>Micrococcales</taxon>
        <taxon>Promicromonosporaceae</taxon>
        <taxon>Promicromonospora</taxon>
    </lineage>
</organism>
<evidence type="ECO:0000256" key="1">
    <source>
        <dbReference type="ARBA" id="ARBA00023015"/>
    </source>
</evidence>
<protein>
    <submittedName>
        <fullName evidence="6">TetR/AcrR family transcriptional regulator</fullName>
    </submittedName>
</protein>
<keyword evidence="2 4" id="KW-0238">DNA-binding</keyword>
<dbReference type="SUPFAM" id="SSF46689">
    <property type="entry name" value="Homeodomain-like"/>
    <property type="match status" value="1"/>
</dbReference>
<evidence type="ECO:0000313" key="7">
    <source>
        <dbReference type="Proteomes" id="UP001611580"/>
    </source>
</evidence>
<evidence type="ECO:0000256" key="2">
    <source>
        <dbReference type="ARBA" id="ARBA00023125"/>
    </source>
</evidence>
<comment type="caution">
    <text evidence="6">The sequence shown here is derived from an EMBL/GenBank/DDBJ whole genome shotgun (WGS) entry which is preliminary data.</text>
</comment>
<dbReference type="PANTHER" id="PTHR30055:SF234">
    <property type="entry name" value="HTH-TYPE TRANSCRIPTIONAL REGULATOR BETI"/>
    <property type="match status" value="1"/>
</dbReference>